<sequence length="165" mass="18929">MQSIEEVNLMSADCLATDDKTVKSIGDKKKTGFRDFYKKYYFTNDSNKEKLKYTFNTYDSGIQNILDKKGELKQFDLKSFNIISTFKIPFVSHVTAKLSYTIDYKSNGSMCYFDGTDILAIQSDSIDEEISASNHIQATFYLKKVNGDWKISRIPRLKSSNISDQ</sequence>
<organism evidence="1 2">
    <name type="scientific">Ruminiclostridium cellulolyticum (strain ATCC 35319 / DSM 5812 / JCM 6584 / H10)</name>
    <name type="common">Clostridium cellulolyticum</name>
    <dbReference type="NCBI Taxonomy" id="394503"/>
    <lineage>
        <taxon>Bacteria</taxon>
        <taxon>Bacillati</taxon>
        <taxon>Bacillota</taxon>
        <taxon>Clostridia</taxon>
        <taxon>Eubacteriales</taxon>
        <taxon>Oscillospiraceae</taxon>
        <taxon>Ruminiclostridium</taxon>
    </lineage>
</organism>
<dbReference type="EMBL" id="CP001348">
    <property type="protein sequence ID" value="ACL76600.1"/>
    <property type="molecule type" value="Genomic_DNA"/>
</dbReference>
<evidence type="ECO:0000313" key="1">
    <source>
        <dbReference type="EMBL" id="ACL76600.1"/>
    </source>
</evidence>
<dbReference type="HOGENOM" id="CLU_1607991_0_0_9"/>
<gene>
    <name evidence="1" type="ordered locus">Ccel_2261</name>
</gene>
<dbReference type="KEGG" id="cce:Ccel_2261"/>
<dbReference type="eggNOG" id="ENOG5033Q37">
    <property type="taxonomic scope" value="Bacteria"/>
</dbReference>
<dbReference type="Proteomes" id="UP000001349">
    <property type="component" value="Chromosome"/>
</dbReference>
<dbReference type="OrthoDB" id="1739321at2"/>
<proteinExistence type="predicted"/>
<name>B8I4U6_RUMCH</name>
<dbReference type="RefSeq" id="WP_015925692.1">
    <property type="nucleotide sequence ID" value="NC_011898.1"/>
</dbReference>
<protein>
    <submittedName>
        <fullName evidence="1">Uncharacterized protein</fullName>
    </submittedName>
</protein>
<reference evidence="1 2" key="1">
    <citation type="submission" date="2009-01" db="EMBL/GenBank/DDBJ databases">
        <title>Complete sequence of Clostridium cellulolyticum H10.</title>
        <authorList>
            <consortium name="US DOE Joint Genome Institute"/>
            <person name="Lucas S."/>
            <person name="Copeland A."/>
            <person name="Lapidus A."/>
            <person name="Glavina del Rio T."/>
            <person name="Dalin E."/>
            <person name="Tice H."/>
            <person name="Bruce D."/>
            <person name="Goodwin L."/>
            <person name="Pitluck S."/>
            <person name="Chertkov O."/>
            <person name="Saunders E."/>
            <person name="Brettin T."/>
            <person name="Detter J.C."/>
            <person name="Han C."/>
            <person name="Larimer F."/>
            <person name="Land M."/>
            <person name="Hauser L."/>
            <person name="Kyrpides N."/>
            <person name="Ivanova N."/>
            <person name="Zhou J."/>
            <person name="Richardson P."/>
        </authorList>
    </citation>
    <scope>NUCLEOTIDE SEQUENCE [LARGE SCALE GENOMIC DNA]</scope>
    <source>
        <strain evidence="2">ATCC 35319 / DSM 5812 / JCM 6584 / H10</strain>
    </source>
</reference>
<keyword evidence="2" id="KW-1185">Reference proteome</keyword>
<dbReference type="AlphaFoldDB" id="B8I4U6"/>
<evidence type="ECO:0000313" key="2">
    <source>
        <dbReference type="Proteomes" id="UP000001349"/>
    </source>
</evidence>
<accession>B8I4U6</accession>